<gene>
    <name evidence="12" type="ORF">DRB17_07075</name>
</gene>
<evidence type="ECO:0000256" key="6">
    <source>
        <dbReference type="ARBA" id="ARBA00023235"/>
    </source>
</evidence>
<keyword evidence="2 10" id="KW-0732">Signal</keyword>
<evidence type="ECO:0000256" key="8">
    <source>
        <dbReference type="ARBA" id="ARBA00031484"/>
    </source>
</evidence>
<dbReference type="RefSeq" id="WP_114581505.1">
    <property type="nucleotide sequence ID" value="NZ_QPMH01000005.1"/>
</dbReference>
<dbReference type="InterPro" id="IPR000297">
    <property type="entry name" value="PPIase_PpiC"/>
</dbReference>
<dbReference type="Pfam" id="PF00639">
    <property type="entry name" value="Rotamase"/>
    <property type="match status" value="2"/>
</dbReference>
<reference evidence="12 13" key="1">
    <citation type="submission" date="2018-07" db="EMBL/GenBank/DDBJ databases">
        <title>Venubactetium sediminum gen. nov., sp. nov., isolated from a marine solar saltern.</title>
        <authorList>
            <person name="Wang S."/>
        </authorList>
    </citation>
    <scope>NUCLEOTIDE SEQUENCE [LARGE SCALE GENOMIC DNA]</scope>
    <source>
        <strain evidence="12 13">WD2A32</strain>
    </source>
</reference>
<proteinExistence type="predicted"/>
<dbReference type="PANTHER" id="PTHR47637:SF1">
    <property type="entry name" value="CHAPERONE SURA"/>
    <property type="match status" value="1"/>
</dbReference>
<dbReference type="InterPro" id="IPR046357">
    <property type="entry name" value="PPIase_dom_sf"/>
</dbReference>
<dbReference type="SUPFAM" id="SSF109998">
    <property type="entry name" value="Triger factor/SurA peptide-binding domain-like"/>
    <property type="match status" value="1"/>
</dbReference>
<evidence type="ECO:0000313" key="13">
    <source>
        <dbReference type="Proteomes" id="UP000253941"/>
    </source>
</evidence>
<protein>
    <recommendedName>
        <fullName evidence="1">Parvulin-like PPIase</fullName>
    </recommendedName>
    <alternativeName>
        <fullName evidence="7">Peptidyl-prolyl cis-trans isomerase plp</fullName>
    </alternativeName>
    <alternativeName>
        <fullName evidence="8">Rotamase plp</fullName>
    </alternativeName>
</protein>
<dbReference type="EMBL" id="QPMH01000005">
    <property type="protein sequence ID" value="RDD62407.1"/>
    <property type="molecule type" value="Genomic_DNA"/>
</dbReference>
<dbReference type="SUPFAM" id="SSF54534">
    <property type="entry name" value="FKBP-like"/>
    <property type="match status" value="2"/>
</dbReference>
<keyword evidence="13" id="KW-1185">Reference proteome</keyword>
<name>A0A369TE24_9PROT</name>
<dbReference type="InterPro" id="IPR023058">
    <property type="entry name" value="PPIase_PpiC_CS"/>
</dbReference>
<sequence length="416" mass="45819">MHMMRGLRSLLLALAIVGLAAPAAAQQALRAAALVNDEVISIMDLEMRVRLVMTASGISGSAEQRNRLAPQVLRSIIDERLQMQEAARLGIEAQDAEIDNAIARIAQQNNMAPRQFLDVLRRNGILPQVFRNQIRAKLLWQKVIAREIRREIQISPEEVDSVVERLMAQEGERRLRVREIFLSVDAGDEEQEVRATAQRLTQQLRNGAEFSSLARQFSQAATAAVGGDLGWLTPGSLPDQVANTLDEMQPGQIAGPIRTFGGYYIVRLEDTRQIAAIEETVNLKQIYLPLPGDAASSDIEEARARAEELAGQVDSCESMSNVAKSAGSANSGSLGEVKLSSLPENIRGAVADLPIDTPSRPIEVNAGIAVLMVCERSQSGIDRDQIRENLARQQLDLRAQRYMRDLRRAAHVDIRL</sequence>
<evidence type="ECO:0000256" key="4">
    <source>
        <dbReference type="ARBA" id="ARBA00023110"/>
    </source>
</evidence>
<dbReference type="PANTHER" id="PTHR47637">
    <property type="entry name" value="CHAPERONE SURA"/>
    <property type="match status" value="1"/>
</dbReference>
<evidence type="ECO:0000256" key="10">
    <source>
        <dbReference type="SAM" id="SignalP"/>
    </source>
</evidence>
<feature type="chain" id="PRO_5016736741" description="Parvulin-like PPIase" evidence="10">
    <location>
        <begin position="26"/>
        <end position="416"/>
    </location>
</feature>
<keyword evidence="5" id="KW-0143">Chaperone</keyword>
<dbReference type="Proteomes" id="UP000253941">
    <property type="component" value="Unassembled WGS sequence"/>
</dbReference>
<dbReference type="Gene3D" id="1.10.4030.10">
    <property type="entry name" value="Porin chaperone SurA, peptide-binding domain"/>
    <property type="match status" value="1"/>
</dbReference>
<accession>A0A369TE24</accession>
<dbReference type="InterPro" id="IPR015391">
    <property type="entry name" value="SurA_N"/>
</dbReference>
<evidence type="ECO:0000256" key="3">
    <source>
        <dbReference type="ARBA" id="ARBA00022764"/>
    </source>
</evidence>
<feature type="domain" description="PpiC" evidence="11">
    <location>
        <begin position="278"/>
        <end position="375"/>
    </location>
</feature>
<keyword evidence="6 9" id="KW-0413">Isomerase</keyword>
<evidence type="ECO:0000256" key="5">
    <source>
        <dbReference type="ARBA" id="ARBA00023186"/>
    </source>
</evidence>
<dbReference type="Pfam" id="PF09312">
    <property type="entry name" value="SurA_N"/>
    <property type="match status" value="1"/>
</dbReference>
<dbReference type="InterPro" id="IPR050280">
    <property type="entry name" value="OMP_Chaperone_SurA"/>
</dbReference>
<feature type="domain" description="PpiC" evidence="11">
    <location>
        <begin position="172"/>
        <end position="270"/>
    </location>
</feature>
<feature type="signal peptide" evidence="10">
    <location>
        <begin position="1"/>
        <end position="25"/>
    </location>
</feature>
<keyword evidence="3" id="KW-0574">Periplasm</keyword>
<dbReference type="AlphaFoldDB" id="A0A369TE24"/>
<keyword evidence="4 9" id="KW-0697">Rotamase</keyword>
<evidence type="ECO:0000256" key="1">
    <source>
        <dbReference type="ARBA" id="ARBA00018370"/>
    </source>
</evidence>
<evidence type="ECO:0000313" key="12">
    <source>
        <dbReference type="EMBL" id="RDD62407.1"/>
    </source>
</evidence>
<evidence type="ECO:0000256" key="2">
    <source>
        <dbReference type="ARBA" id="ARBA00022729"/>
    </source>
</evidence>
<dbReference type="InterPro" id="IPR027304">
    <property type="entry name" value="Trigger_fact/SurA_dom_sf"/>
</dbReference>
<evidence type="ECO:0000259" key="11">
    <source>
        <dbReference type="PROSITE" id="PS50198"/>
    </source>
</evidence>
<evidence type="ECO:0000256" key="9">
    <source>
        <dbReference type="PROSITE-ProRule" id="PRU00278"/>
    </source>
</evidence>
<dbReference type="PROSITE" id="PS01096">
    <property type="entry name" value="PPIC_PPIASE_1"/>
    <property type="match status" value="1"/>
</dbReference>
<dbReference type="Gene3D" id="3.10.50.40">
    <property type="match status" value="2"/>
</dbReference>
<organism evidence="12 13">
    <name type="scientific">Ferruginivarius sediminum</name>
    <dbReference type="NCBI Taxonomy" id="2661937"/>
    <lineage>
        <taxon>Bacteria</taxon>
        <taxon>Pseudomonadati</taxon>
        <taxon>Pseudomonadota</taxon>
        <taxon>Alphaproteobacteria</taxon>
        <taxon>Rhodospirillales</taxon>
        <taxon>Rhodospirillaceae</taxon>
        <taxon>Ferruginivarius</taxon>
    </lineage>
</organism>
<dbReference type="PROSITE" id="PS50198">
    <property type="entry name" value="PPIC_PPIASE_2"/>
    <property type="match status" value="2"/>
</dbReference>
<evidence type="ECO:0000256" key="7">
    <source>
        <dbReference type="ARBA" id="ARBA00030642"/>
    </source>
</evidence>
<comment type="caution">
    <text evidence="12">The sequence shown here is derived from an EMBL/GenBank/DDBJ whole genome shotgun (WGS) entry which is preliminary data.</text>
</comment>
<dbReference type="GO" id="GO:0003755">
    <property type="term" value="F:peptidyl-prolyl cis-trans isomerase activity"/>
    <property type="evidence" value="ECO:0007669"/>
    <property type="project" value="UniProtKB-KW"/>
</dbReference>